<dbReference type="AlphaFoldDB" id="A0AAD7AIL3"/>
<gene>
    <name evidence="1" type="ORF">DFH08DRAFT_1038942</name>
</gene>
<accession>A0AAD7AIL3</accession>
<dbReference type="EMBL" id="JARIHO010000006">
    <property type="protein sequence ID" value="KAJ7359763.1"/>
    <property type="molecule type" value="Genomic_DNA"/>
</dbReference>
<protein>
    <submittedName>
        <fullName evidence="1">Uncharacterized protein</fullName>
    </submittedName>
</protein>
<evidence type="ECO:0000313" key="2">
    <source>
        <dbReference type="Proteomes" id="UP001218218"/>
    </source>
</evidence>
<evidence type="ECO:0000313" key="1">
    <source>
        <dbReference type="EMBL" id="KAJ7359763.1"/>
    </source>
</evidence>
<dbReference type="Proteomes" id="UP001218218">
    <property type="component" value="Unassembled WGS sequence"/>
</dbReference>
<proteinExistence type="predicted"/>
<comment type="caution">
    <text evidence="1">The sequence shown here is derived from an EMBL/GenBank/DDBJ whole genome shotgun (WGS) entry which is preliminary data.</text>
</comment>
<keyword evidence="2" id="KW-1185">Reference proteome</keyword>
<organism evidence="1 2">
    <name type="scientific">Mycena albidolilacea</name>
    <dbReference type="NCBI Taxonomy" id="1033008"/>
    <lineage>
        <taxon>Eukaryota</taxon>
        <taxon>Fungi</taxon>
        <taxon>Dikarya</taxon>
        <taxon>Basidiomycota</taxon>
        <taxon>Agaricomycotina</taxon>
        <taxon>Agaricomycetes</taxon>
        <taxon>Agaricomycetidae</taxon>
        <taxon>Agaricales</taxon>
        <taxon>Marasmiineae</taxon>
        <taxon>Mycenaceae</taxon>
        <taxon>Mycena</taxon>
    </lineage>
</organism>
<name>A0AAD7AIL3_9AGAR</name>
<reference evidence="1" key="1">
    <citation type="submission" date="2023-03" db="EMBL/GenBank/DDBJ databases">
        <title>Massive genome expansion in bonnet fungi (Mycena s.s.) driven by repeated elements and novel gene families across ecological guilds.</title>
        <authorList>
            <consortium name="Lawrence Berkeley National Laboratory"/>
            <person name="Harder C.B."/>
            <person name="Miyauchi S."/>
            <person name="Viragh M."/>
            <person name="Kuo A."/>
            <person name="Thoen E."/>
            <person name="Andreopoulos B."/>
            <person name="Lu D."/>
            <person name="Skrede I."/>
            <person name="Drula E."/>
            <person name="Henrissat B."/>
            <person name="Morin E."/>
            <person name="Kohler A."/>
            <person name="Barry K."/>
            <person name="LaButti K."/>
            <person name="Morin E."/>
            <person name="Salamov A."/>
            <person name="Lipzen A."/>
            <person name="Mereny Z."/>
            <person name="Hegedus B."/>
            <person name="Baldrian P."/>
            <person name="Stursova M."/>
            <person name="Weitz H."/>
            <person name="Taylor A."/>
            <person name="Grigoriev I.V."/>
            <person name="Nagy L.G."/>
            <person name="Martin F."/>
            <person name="Kauserud H."/>
        </authorList>
    </citation>
    <scope>NUCLEOTIDE SEQUENCE</scope>
    <source>
        <strain evidence="1">CBHHK002</strain>
    </source>
</reference>
<sequence length="227" mass="25052">MPERFMGAETGADAEDKVGSWLGGPDAIAESYRVFGVGKVVSEIGPIMREIRGIALVKSQNRMFRARGRWSGLDREDEDELIAEVRVDHEERVTVPAARASTATMAVLAAPKSDFYKRPMYGRHNINPSLFNLLSLEAASPASAKIYPGPGLDFRLGGFAPLDSGKEWPKNPQRYILLGSCTLRSGLCDGQQNVVSLLHRGRCCQTLRRRLTTVKFGLAFRLLEEGE</sequence>